<accession>A0A0U1DHU3</accession>
<evidence type="ECO:0000256" key="1">
    <source>
        <dbReference type="SAM" id="MobiDB-lite"/>
    </source>
</evidence>
<dbReference type="AlphaFoldDB" id="A0A0U1DHU3"/>
<evidence type="ECO:0000313" key="2">
    <source>
        <dbReference type="EMBL" id="CQD16029.1"/>
    </source>
</evidence>
<name>A0A0U1DHU3_9MYCO</name>
<gene>
    <name evidence="2" type="ORF">BN970_03390</name>
</gene>
<dbReference type="Proteomes" id="UP000182227">
    <property type="component" value="Unassembled WGS sequence"/>
</dbReference>
<protein>
    <submittedName>
        <fullName evidence="2">ATPase</fullName>
    </submittedName>
</protein>
<reference evidence="2 3" key="1">
    <citation type="submission" date="2015-03" db="EMBL/GenBank/DDBJ databases">
        <authorList>
            <person name="Murphy D."/>
        </authorList>
    </citation>
    <scope>NUCLEOTIDE SEQUENCE [LARGE SCALE GENOMIC DNA]</scope>
    <source>
        <strain evidence="2 3">D16</strain>
    </source>
</reference>
<feature type="region of interest" description="Disordered" evidence="1">
    <location>
        <begin position="646"/>
        <end position="714"/>
    </location>
</feature>
<evidence type="ECO:0000313" key="3">
    <source>
        <dbReference type="Proteomes" id="UP000182227"/>
    </source>
</evidence>
<proteinExistence type="predicted"/>
<sequence>MHKIAFWANLLFRKYSLLQYASTLSVRSHLEGGALDVTAHFSPSLHGQDRCHHAAVIATTAALTAGVASSAPEALAAHNRSVQADVELTAATNPDPGKIPDIVGIYGVGPIFWAAQALGITPENVIKAAGGLTGNTALADTVVGLLDLLDAVSPIAAGVKGPMPSDVYDAVSGLKYTTDALAQLLGVRDGSTMDKIVDWLVGNAPILNQRRAIILSESLGGLTTSMAYRDMINAVQSDDPNWGVGVTGQWLIFVNNVSRPGGGLLALATPFTNLFGLNLTTPDAGSYTNPDKTKVLNTSILDITWAYNPLSDVPTTLNPLAWANSAAAGVFLTYLLPDEGNNITEHVLPELIGGIGDGVWTMIDPTGGQGTSLIPGLGKLLESLHIQVLNFPGKATYITYDSGNLPLLEPFRMVPHLANLVPGVDIPTPLTDSVEDALRKMVNMGYQDVNPDTLERTFDEAGDQAYFWHSPLTPTQQLAAVQTVFDALVDGIQDHALNPEAWTPKLPGTDFKPIVQNAVSVAVAQALSDALEAIQKNAADPMFDAVEKGLAPVTHALDGINAQVESAIDGMLKVNGTTTNKSGTQSITSVPSTGGQLKTLSIEAPATESEGTATPIKDTLKDAEVDKDSLKDNEISNNVTKLSESVKTKAEAKAKARARHAVDANNPLQKSVKETVAKVQGAAKDVKDAVDTTKNTPKTKAKAQKSEKKTGAAA</sequence>
<organism evidence="2 3">
    <name type="scientific">Mycolicibacterium conceptionense</name>
    <dbReference type="NCBI Taxonomy" id="451644"/>
    <lineage>
        <taxon>Bacteria</taxon>
        <taxon>Bacillati</taxon>
        <taxon>Actinomycetota</taxon>
        <taxon>Actinomycetes</taxon>
        <taxon>Mycobacteriales</taxon>
        <taxon>Mycobacteriaceae</taxon>
        <taxon>Mycolicibacterium</taxon>
    </lineage>
</organism>
<feature type="compositionally biased region" description="Basic and acidic residues" evidence="1">
    <location>
        <begin position="704"/>
        <end position="714"/>
    </location>
</feature>
<dbReference type="EMBL" id="CTEF01000002">
    <property type="protein sequence ID" value="CQD16029.1"/>
    <property type="molecule type" value="Genomic_DNA"/>
</dbReference>